<evidence type="ECO:0000313" key="1">
    <source>
        <dbReference type="EMBL" id="KAF7821822.1"/>
    </source>
</evidence>
<keyword evidence="2" id="KW-1185">Reference proteome</keyword>
<name>A0A834TIF0_9FABA</name>
<accession>A0A834TIF0</accession>
<dbReference type="EMBL" id="JAAIUW010000008">
    <property type="protein sequence ID" value="KAF7821822.1"/>
    <property type="molecule type" value="Genomic_DNA"/>
</dbReference>
<evidence type="ECO:0000313" key="2">
    <source>
        <dbReference type="Proteomes" id="UP000634136"/>
    </source>
</evidence>
<sequence>MSKGVSLLSARDGEQLQTLKMSDCASLHFAWLSSPAFGGSRWLLFFCCYKVVGLCPSAPSSLCSPYAWTPQLRLKELSTKKHWSYLPWIRFWHQLDVQRVGPPWSQLEWQSLAFVLASYEPSLLTSTTKFSIRGGGILCLQQVSTSRNIPSKALLESSRSIEGSWFFFGFFVSAATTSLRACWFLTMLSRRVEEMTRWLLATSSFVLACPS</sequence>
<reference evidence="1" key="1">
    <citation type="submission" date="2020-09" db="EMBL/GenBank/DDBJ databases">
        <title>Genome-Enabled Discovery of Anthraquinone Biosynthesis in Senna tora.</title>
        <authorList>
            <person name="Kang S.-H."/>
            <person name="Pandey R.P."/>
            <person name="Lee C.-M."/>
            <person name="Sim J.-S."/>
            <person name="Jeong J.-T."/>
            <person name="Choi B.-S."/>
            <person name="Jung M."/>
            <person name="Ginzburg D."/>
            <person name="Zhao K."/>
            <person name="Won S.Y."/>
            <person name="Oh T.-J."/>
            <person name="Yu Y."/>
            <person name="Kim N.-H."/>
            <person name="Lee O.R."/>
            <person name="Lee T.-H."/>
            <person name="Bashyal P."/>
            <person name="Kim T.-S."/>
            <person name="Lee W.-H."/>
            <person name="Kawkins C."/>
            <person name="Kim C.-K."/>
            <person name="Kim J.S."/>
            <person name="Ahn B.O."/>
            <person name="Rhee S.Y."/>
            <person name="Sohng J.K."/>
        </authorList>
    </citation>
    <scope>NUCLEOTIDE SEQUENCE</scope>
    <source>
        <tissue evidence="1">Leaf</tissue>
    </source>
</reference>
<proteinExistence type="predicted"/>
<dbReference type="Proteomes" id="UP000634136">
    <property type="component" value="Unassembled WGS sequence"/>
</dbReference>
<dbReference type="AlphaFoldDB" id="A0A834TIF0"/>
<gene>
    <name evidence="1" type="ORF">G2W53_027277</name>
</gene>
<organism evidence="1 2">
    <name type="scientific">Senna tora</name>
    <dbReference type="NCBI Taxonomy" id="362788"/>
    <lineage>
        <taxon>Eukaryota</taxon>
        <taxon>Viridiplantae</taxon>
        <taxon>Streptophyta</taxon>
        <taxon>Embryophyta</taxon>
        <taxon>Tracheophyta</taxon>
        <taxon>Spermatophyta</taxon>
        <taxon>Magnoliopsida</taxon>
        <taxon>eudicotyledons</taxon>
        <taxon>Gunneridae</taxon>
        <taxon>Pentapetalae</taxon>
        <taxon>rosids</taxon>
        <taxon>fabids</taxon>
        <taxon>Fabales</taxon>
        <taxon>Fabaceae</taxon>
        <taxon>Caesalpinioideae</taxon>
        <taxon>Cassia clade</taxon>
        <taxon>Senna</taxon>
    </lineage>
</organism>
<comment type="caution">
    <text evidence="1">The sequence shown here is derived from an EMBL/GenBank/DDBJ whole genome shotgun (WGS) entry which is preliminary data.</text>
</comment>
<protein>
    <submittedName>
        <fullName evidence="1">Uncharacterized protein</fullName>
    </submittedName>
</protein>